<organism evidence="12 13">
    <name type="scientific">Magnusiomyces paraingens</name>
    <dbReference type="NCBI Taxonomy" id="2606893"/>
    <lineage>
        <taxon>Eukaryota</taxon>
        <taxon>Fungi</taxon>
        <taxon>Dikarya</taxon>
        <taxon>Ascomycota</taxon>
        <taxon>Saccharomycotina</taxon>
        <taxon>Dipodascomycetes</taxon>
        <taxon>Dipodascales</taxon>
        <taxon>Dipodascaceae</taxon>
        <taxon>Magnusiomyces</taxon>
    </lineage>
</organism>
<keyword evidence="7 9" id="KW-0175">Coiled coil</keyword>
<comment type="subcellular location">
    <subcellularLocation>
        <location evidence="1">Membrane</location>
        <topology evidence="1">Single-pass type IV membrane protein</topology>
    </subcellularLocation>
</comment>
<evidence type="ECO:0000256" key="4">
    <source>
        <dbReference type="ARBA" id="ARBA00022692"/>
    </source>
</evidence>
<name>A0A5E8C0T8_9ASCO</name>
<dbReference type="EMBL" id="CABVLU010000004">
    <property type="protein sequence ID" value="VVT57002.1"/>
    <property type="molecule type" value="Genomic_DNA"/>
</dbReference>
<dbReference type="RefSeq" id="XP_031856090.1">
    <property type="nucleotide sequence ID" value="XM_032000199.1"/>
</dbReference>
<evidence type="ECO:0000256" key="5">
    <source>
        <dbReference type="ARBA" id="ARBA00022927"/>
    </source>
</evidence>
<dbReference type="Pfam" id="PF10496">
    <property type="entry name" value="Syntaxin-18_N"/>
    <property type="match status" value="1"/>
</dbReference>
<evidence type="ECO:0000256" key="9">
    <source>
        <dbReference type="SAM" id="Coils"/>
    </source>
</evidence>
<dbReference type="PANTHER" id="PTHR15959">
    <property type="entry name" value="SYNTAXIN-18"/>
    <property type="match status" value="1"/>
</dbReference>
<evidence type="ECO:0000313" key="13">
    <source>
        <dbReference type="Proteomes" id="UP000398389"/>
    </source>
</evidence>
<sequence length="384" mass="42326">MPDLTSVYVEIVKQKQEALPPADREKVLLSQTSKIHNKQLQQKTDIFTQECLSVNETIKQLKHSIETIRPAYLASSSRAMRGGSNTSILGKYRAGLGALGSGGPPPVSLTEKERDDFDYEARMVIQKTMARIRHLEDLEQQRIARETARGAASITRKLLALGGGNAVINEEDQAGKTLALHRAGMLWYLNEALKEVSAKHASQQEIRLSRQLEKTKNALHTVSDNDYPTPVSRTGTPNIAGSGSTLPFDGSSTSLATSSINFDTTTDEMPEALRELTPQQITALESENSALMDELELSLNKAKAAEKSLMEISQLQSSLAAHLSTQHDHIQNLLNESAQVHEDILQANKQLDNAKARNRRASKLIITASLILAFLLLFYDYLLS</sequence>
<protein>
    <recommendedName>
        <fullName evidence="11">SNARE-complex protein Syntaxin-18 N-terminal domain-containing protein</fullName>
    </recommendedName>
</protein>
<dbReference type="GO" id="GO:0031201">
    <property type="term" value="C:SNARE complex"/>
    <property type="evidence" value="ECO:0007669"/>
    <property type="project" value="TreeGrafter"/>
</dbReference>
<dbReference type="GeneID" id="43584299"/>
<dbReference type="GO" id="GO:0005783">
    <property type="term" value="C:endoplasmic reticulum"/>
    <property type="evidence" value="ECO:0007669"/>
    <property type="project" value="TreeGrafter"/>
</dbReference>
<feature type="domain" description="SNARE-complex protein Syntaxin-18 N-terminal" evidence="11">
    <location>
        <begin position="3"/>
        <end position="80"/>
    </location>
</feature>
<evidence type="ECO:0000256" key="7">
    <source>
        <dbReference type="ARBA" id="ARBA00023054"/>
    </source>
</evidence>
<reference evidence="12 13" key="1">
    <citation type="submission" date="2019-09" db="EMBL/GenBank/DDBJ databases">
        <authorList>
            <person name="Brejova B."/>
        </authorList>
    </citation>
    <scope>NUCLEOTIDE SEQUENCE [LARGE SCALE GENOMIC DNA]</scope>
</reference>
<dbReference type="Gene3D" id="1.20.5.110">
    <property type="match status" value="1"/>
</dbReference>
<keyword evidence="13" id="KW-1185">Reference proteome</keyword>
<keyword evidence="6 10" id="KW-1133">Transmembrane helix</keyword>
<dbReference type="GO" id="GO:0015031">
    <property type="term" value="P:protein transport"/>
    <property type="evidence" value="ECO:0007669"/>
    <property type="project" value="UniProtKB-KW"/>
</dbReference>
<evidence type="ECO:0000313" key="12">
    <source>
        <dbReference type="EMBL" id="VVT57002.1"/>
    </source>
</evidence>
<keyword evidence="8 10" id="KW-0472">Membrane</keyword>
<evidence type="ECO:0000256" key="3">
    <source>
        <dbReference type="ARBA" id="ARBA00022448"/>
    </source>
</evidence>
<evidence type="ECO:0000256" key="1">
    <source>
        <dbReference type="ARBA" id="ARBA00004211"/>
    </source>
</evidence>
<accession>A0A5E8C0T8</accession>
<keyword evidence="5" id="KW-0653">Protein transport</keyword>
<evidence type="ECO:0000256" key="6">
    <source>
        <dbReference type="ARBA" id="ARBA00022989"/>
    </source>
</evidence>
<evidence type="ECO:0000256" key="10">
    <source>
        <dbReference type="SAM" id="Phobius"/>
    </source>
</evidence>
<comment type="similarity">
    <text evidence="2">Belongs to the syntaxin family.</text>
</comment>
<proteinExistence type="inferred from homology"/>
<dbReference type="GO" id="GO:0006890">
    <property type="term" value="P:retrograde vesicle-mediated transport, Golgi to endoplasmic reticulum"/>
    <property type="evidence" value="ECO:0007669"/>
    <property type="project" value="TreeGrafter"/>
</dbReference>
<dbReference type="InterPro" id="IPR019529">
    <property type="entry name" value="Syntaxin-18_N"/>
</dbReference>
<dbReference type="AlphaFoldDB" id="A0A5E8C0T8"/>
<evidence type="ECO:0000259" key="11">
    <source>
        <dbReference type="Pfam" id="PF10496"/>
    </source>
</evidence>
<dbReference type="Proteomes" id="UP000398389">
    <property type="component" value="Unassembled WGS sequence"/>
</dbReference>
<gene>
    <name evidence="12" type="ORF">SAPINGB_P005485</name>
</gene>
<dbReference type="OrthoDB" id="342981at2759"/>
<keyword evidence="3" id="KW-0813">Transport</keyword>
<dbReference type="PANTHER" id="PTHR15959:SF0">
    <property type="entry name" value="SYNTAXIN-18"/>
    <property type="match status" value="1"/>
</dbReference>
<feature type="coiled-coil region" evidence="9">
    <location>
        <begin position="281"/>
        <end position="364"/>
    </location>
</feature>
<keyword evidence="4 10" id="KW-0812">Transmembrane</keyword>
<feature type="transmembrane region" description="Helical" evidence="10">
    <location>
        <begin position="364"/>
        <end position="382"/>
    </location>
</feature>
<evidence type="ECO:0000256" key="2">
    <source>
        <dbReference type="ARBA" id="ARBA00009063"/>
    </source>
</evidence>
<evidence type="ECO:0000256" key="8">
    <source>
        <dbReference type="ARBA" id="ARBA00023136"/>
    </source>
</evidence>